<dbReference type="RefSeq" id="WP_221230293.1">
    <property type="nucleotide sequence ID" value="NZ_AP028155.1"/>
</dbReference>
<dbReference type="EMBL" id="JACIES010000001">
    <property type="protein sequence ID" value="MBB4024962.1"/>
    <property type="molecule type" value="Genomic_DNA"/>
</dbReference>
<reference evidence="1 2" key="1">
    <citation type="submission" date="2020-08" db="EMBL/GenBank/DDBJ databases">
        <title>Genomic Encyclopedia of Type Strains, Phase IV (KMG-IV): sequencing the most valuable type-strain genomes for metagenomic binning, comparative biology and taxonomic classification.</title>
        <authorList>
            <person name="Goeker M."/>
        </authorList>
    </citation>
    <scope>NUCLEOTIDE SEQUENCE [LARGE SCALE GENOMIC DNA]</scope>
    <source>
        <strain evidence="1 2">DSM 105721</strain>
    </source>
</reference>
<organism evidence="1 2">
    <name type="scientific">Butyricimonas faecihominis</name>
    <dbReference type="NCBI Taxonomy" id="1472416"/>
    <lineage>
        <taxon>Bacteria</taxon>
        <taxon>Pseudomonadati</taxon>
        <taxon>Bacteroidota</taxon>
        <taxon>Bacteroidia</taxon>
        <taxon>Bacteroidales</taxon>
        <taxon>Odoribacteraceae</taxon>
        <taxon>Butyricimonas</taxon>
    </lineage>
</organism>
<dbReference type="Proteomes" id="UP000546007">
    <property type="component" value="Unassembled WGS sequence"/>
</dbReference>
<evidence type="ECO:0000313" key="1">
    <source>
        <dbReference type="EMBL" id="MBB4024962.1"/>
    </source>
</evidence>
<gene>
    <name evidence="1" type="ORF">GGR14_000723</name>
</gene>
<protein>
    <recommendedName>
        <fullName evidence="3">DUF4435 domain-containing protein</fullName>
    </recommendedName>
</protein>
<sequence length="238" mass="28112">MKEVNDIDFLSVKEQFMDLDLKSNKNKLIALSILLTQNNISLNVKCLIDRDFDGILTEIQNDPHILYTDYSCMESYLCSINHIGKILKLGIRNFPHNTELVIKEVSKVAYIFFIVRLINEHFQFKCSYPKVESSLQVDKKTGICNISIDNYLNNFIAINKLFKYKTEILDFLKEITNKLPADMRFNMNGHDFVCILFHYINKIKNTVNYKYENFERTFYLSIQPNHLDEYELFKKITT</sequence>
<dbReference type="GeneID" id="93101174"/>
<accession>A0A7W6MXE9</accession>
<comment type="caution">
    <text evidence="1">The sequence shown here is derived from an EMBL/GenBank/DDBJ whole genome shotgun (WGS) entry which is preliminary data.</text>
</comment>
<evidence type="ECO:0008006" key="3">
    <source>
        <dbReference type="Google" id="ProtNLM"/>
    </source>
</evidence>
<evidence type="ECO:0000313" key="2">
    <source>
        <dbReference type="Proteomes" id="UP000546007"/>
    </source>
</evidence>
<keyword evidence="2" id="KW-1185">Reference proteome</keyword>
<proteinExistence type="predicted"/>
<name>A0A7W6MXE9_9BACT</name>
<dbReference type="AlphaFoldDB" id="A0A7W6MXE9"/>